<gene>
    <name evidence="2" type="ORF">HJG63_011953</name>
</gene>
<keyword evidence="3" id="KW-1185">Reference proteome</keyword>
<comment type="caution">
    <text evidence="2">The sequence shown here is derived from an EMBL/GenBank/DDBJ whole genome shotgun (WGS) entry which is preliminary data.</text>
</comment>
<evidence type="ECO:0000313" key="2">
    <source>
        <dbReference type="EMBL" id="KAF6447511.1"/>
    </source>
</evidence>
<name>A0A7J8FIX2_ROUAE</name>
<proteinExistence type="predicted"/>
<sequence length="132" mass="13741">MAARAVPISCGPAPSALRSFPVCEAGLGARAGRQASGLPPGRAQRVFGDGAPCAFSSILQTEQRVRVAAGGSAREACGGDKSLSTPRRGGGGARVHASSQLLRFYRGRTHLPSGPRLRRSYLLYALAGRPRQ</sequence>
<evidence type="ECO:0000313" key="3">
    <source>
        <dbReference type="Proteomes" id="UP000593571"/>
    </source>
</evidence>
<feature type="region of interest" description="Disordered" evidence="1">
    <location>
        <begin position="74"/>
        <end position="94"/>
    </location>
</feature>
<dbReference type="AlphaFoldDB" id="A0A7J8FIX2"/>
<organism evidence="2 3">
    <name type="scientific">Rousettus aegyptiacus</name>
    <name type="common">Egyptian fruit bat</name>
    <name type="synonym">Pteropus aegyptiacus</name>
    <dbReference type="NCBI Taxonomy" id="9407"/>
    <lineage>
        <taxon>Eukaryota</taxon>
        <taxon>Metazoa</taxon>
        <taxon>Chordata</taxon>
        <taxon>Craniata</taxon>
        <taxon>Vertebrata</taxon>
        <taxon>Euteleostomi</taxon>
        <taxon>Mammalia</taxon>
        <taxon>Eutheria</taxon>
        <taxon>Laurasiatheria</taxon>
        <taxon>Chiroptera</taxon>
        <taxon>Yinpterochiroptera</taxon>
        <taxon>Pteropodoidea</taxon>
        <taxon>Pteropodidae</taxon>
        <taxon>Rousettinae</taxon>
        <taxon>Rousettus</taxon>
    </lineage>
</organism>
<dbReference type="Proteomes" id="UP000593571">
    <property type="component" value="Unassembled WGS sequence"/>
</dbReference>
<accession>A0A7J8FIX2</accession>
<dbReference type="EMBL" id="JACASE010000007">
    <property type="protein sequence ID" value="KAF6447511.1"/>
    <property type="molecule type" value="Genomic_DNA"/>
</dbReference>
<reference evidence="2 3" key="1">
    <citation type="journal article" date="2020" name="Nature">
        <title>Six reference-quality genomes reveal evolution of bat adaptations.</title>
        <authorList>
            <person name="Jebb D."/>
            <person name="Huang Z."/>
            <person name="Pippel M."/>
            <person name="Hughes G.M."/>
            <person name="Lavrichenko K."/>
            <person name="Devanna P."/>
            <person name="Winkler S."/>
            <person name="Jermiin L.S."/>
            <person name="Skirmuntt E.C."/>
            <person name="Katzourakis A."/>
            <person name="Burkitt-Gray L."/>
            <person name="Ray D.A."/>
            <person name="Sullivan K.A.M."/>
            <person name="Roscito J.G."/>
            <person name="Kirilenko B.M."/>
            <person name="Davalos L.M."/>
            <person name="Corthals A.P."/>
            <person name="Power M.L."/>
            <person name="Jones G."/>
            <person name="Ransome R.D."/>
            <person name="Dechmann D.K.N."/>
            <person name="Locatelli A.G."/>
            <person name="Puechmaille S.J."/>
            <person name="Fedrigo O."/>
            <person name="Jarvis E.D."/>
            <person name="Hiller M."/>
            <person name="Vernes S.C."/>
            <person name="Myers E.W."/>
            <person name="Teeling E.C."/>
        </authorList>
    </citation>
    <scope>NUCLEOTIDE SEQUENCE [LARGE SCALE GENOMIC DNA]</scope>
    <source>
        <strain evidence="2">MRouAeg1</strain>
        <tissue evidence="2">Muscle</tissue>
    </source>
</reference>
<evidence type="ECO:0000256" key="1">
    <source>
        <dbReference type="SAM" id="MobiDB-lite"/>
    </source>
</evidence>
<protein>
    <submittedName>
        <fullName evidence="2">Uncharacterized protein</fullName>
    </submittedName>
</protein>